<proteinExistence type="predicted"/>
<accession>A0A6C0FBJ6</accession>
<protein>
    <submittedName>
        <fullName evidence="1">Uncharacterized protein</fullName>
    </submittedName>
</protein>
<sequence>MKYDSNIEKFEVHNVAYNLDTKTFTRWPIAILKIPERTLSVSLYKWYVLDGTNRGYFLAFLKLSPEESQVNADIKKKVDCIQNMHNELGETFIKNLEQGISENDDIIYFRWYINVWRQVKKQKKKWIYIDEKPSKDEPCCIERILYN</sequence>
<organism evidence="1">
    <name type="scientific">viral metagenome</name>
    <dbReference type="NCBI Taxonomy" id="1070528"/>
    <lineage>
        <taxon>unclassified sequences</taxon>
        <taxon>metagenomes</taxon>
        <taxon>organismal metagenomes</taxon>
    </lineage>
</organism>
<name>A0A6C0FBJ6_9ZZZZ</name>
<reference evidence="1" key="1">
    <citation type="journal article" date="2020" name="Nature">
        <title>Giant virus diversity and host interactions through global metagenomics.</title>
        <authorList>
            <person name="Schulz F."/>
            <person name="Roux S."/>
            <person name="Paez-Espino D."/>
            <person name="Jungbluth S."/>
            <person name="Walsh D.A."/>
            <person name="Denef V.J."/>
            <person name="McMahon K.D."/>
            <person name="Konstantinidis K.T."/>
            <person name="Eloe-Fadrosh E.A."/>
            <person name="Kyrpides N.C."/>
            <person name="Woyke T."/>
        </authorList>
    </citation>
    <scope>NUCLEOTIDE SEQUENCE</scope>
    <source>
        <strain evidence="1">GVMAG-S-ERX555967-131</strain>
    </source>
</reference>
<dbReference type="EMBL" id="MN738791">
    <property type="protein sequence ID" value="QHT37260.1"/>
    <property type="molecule type" value="Genomic_DNA"/>
</dbReference>
<evidence type="ECO:0000313" key="1">
    <source>
        <dbReference type="EMBL" id="QHT37260.1"/>
    </source>
</evidence>
<dbReference type="AlphaFoldDB" id="A0A6C0FBJ6"/>